<dbReference type="Gene3D" id="1.10.260.40">
    <property type="entry name" value="lambda repressor-like DNA-binding domains"/>
    <property type="match status" value="1"/>
</dbReference>
<dbReference type="GO" id="GO:0004042">
    <property type="term" value="F:L-glutamate N-acetyltransferase activity"/>
    <property type="evidence" value="ECO:0007669"/>
    <property type="project" value="UniProtKB-UniRule"/>
</dbReference>
<dbReference type="CDD" id="cd04301">
    <property type="entry name" value="NAT_SF"/>
    <property type="match status" value="1"/>
</dbReference>
<dbReference type="AlphaFoldDB" id="A0A351R8F9"/>
<dbReference type="Gene3D" id="3.40.630.30">
    <property type="match status" value="1"/>
</dbReference>
<evidence type="ECO:0000256" key="1">
    <source>
        <dbReference type="ARBA" id="ARBA00004925"/>
    </source>
</evidence>
<feature type="domain" description="HTH cro/C1-type" evidence="10">
    <location>
        <begin position="7"/>
        <end position="61"/>
    </location>
</feature>
<evidence type="ECO:0000256" key="2">
    <source>
        <dbReference type="ARBA" id="ARBA00009145"/>
    </source>
</evidence>
<organism evidence="12 13">
    <name type="scientific">Methylotenera mobilis</name>
    <dbReference type="NCBI Taxonomy" id="359408"/>
    <lineage>
        <taxon>Bacteria</taxon>
        <taxon>Pseudomonadati</taxon>
        <taxon>Pseudomonadota</taxon>
        <taxon>Betaproteobacteria</taxon>
        <taxon>Nitrosomonadales</taxon>
        <taxon>Methylophilaceae</taxon>
        <taxon>Methylotenera</taxon>
    </lineage>
</organism>
<reference evidence="12 13" key="1">
    <citation type="journal article" date="2018" name="Nat. Biotechnol.">
        <title>A standardized bacterial taxonomy based on genome phylogeny substantially revises the tree of life.</title>
        <authorList>
            <person name="Parks D.H."/>
            <person name="Chuvochina M."/>
            <person name="Waite D.W."/>
            <person name="Rinke C."/>
            <person name="Skarshewski A."/>
            <person name="Chaumeil P.A."/>
            <person name="Hugenholtz P."/>
        </authorList>
    </citation>
    <scope>NUCLEOTIDE SEQUENCE [LARGE SCALE GENOMIC DNA]</scope>
    <source>
        <strain evidence="12">UBA9958</strain>
    </source>
</reference>
<evidence type="ECO:0000259" key="11">
    <source>
        <dbReference type="PROSITE" id="PS51186"/>
    </source>
</evidence>
<dbReference type="Gene3D" id="3.40.1160.10">
    <property type="entry name" value="Acetylglutamate kinase-like"/>
    <property type="match status" value="1"/>
</dbReference>
<comment type="caution">
    <text evidence="12">The sequence shown here is derived from an EMBL/GenBank/DDBJ whole genome shotgun (WGS) entry which is preliminary data.</text>
</comment>
<evidence type="ECO:0000313" key="12">
    <source>
        <dbReference type="EMBL" id="HBA08330.1"/>
    </source>
</evidence>
<dbReference type="Pfam" id="PF01381">
    <property type="entry name" value="HTH_3"/>
    <property type="match status" value="1"/>
</dbReference>
<dbReference type="SUPFAM" id="SSF55729">
    <property type="entry name" value="Acyl-CoA N-acyltransferases (Nat)"/>
    <property type="match status" value="1"/>
</dbReference>
<dbReference type="EC" id="2.3.1.1" evidence="8"/>
<dbReference type="EMBL" id="DNAA01000031">
    <property type="protein sequence ID" value="HBA08330.1"/>
    <property type="molecule type" value="Genomic_DNA"/>
</dbReference>
<keyword evidence="4 8" id="KW-0028">Amino-acid biosynthesis</keyword>
<sequence>MSLGQCIRSKRKSLNLTLQQLAFKTDADAGNLSRIERGELGVSESLLRKIAVALETTPANLYAESDATFAQNETNKNQVNEHAPSHLAKQVESVNSTSAKDFVQWFRSATPYIHAFGGRTFVIAFGGEVVSEQQFIALSHDLNLLASLEVRLVLVHGSRPQIEQRLKRDSITPLFHNGLRVTDNAAMEAVKEANGAIRVEIEALLSMGIANSPMAGADIRVASGNFVTAKPLGVHDGVDLQHTGEVRKVDAIGIQKRLDDNEMVLLSPLGYSPTGEAFNLSLEDVAVSTAVALDADKLIFLMDSEGVHNLRGELLREMTAEKAKNLLRNVRETEQAINISEDVTYYLPAAVRACEHGVARTHMISRHIDGAIIQELFTLDGIGTMVTELSLESMRQANIDDVGGILKLIEPLENDGILVRRGRERLEMEIDHFHVMEHDNRIIGCAALYPFESEKTAEFACLAIDPAYRGGGRGDKLFYYCASVAKQRGLKSLFCLTTRTEHWFLERGFTEQGVEKLPAEKQKLYNYQRKSKVFSKTL</sequence>
<dbReference type="HAMAP" id="MF_01105">
    <property type="entry name" value="N_acetyl_glu_synth"/>
    <property type="match status" value="1"/>
</dbReference>
<evidence type="ECO:0000256" key="6">
    <source>
        <dbReference type="ARBA" id="ARBA00023315"/>
    </source>
</evidence>
<dbReference type="Pfam" id="PF00583">
    <property type="entry name" value="Acetyltransf_1"/>
    <property type="match status" value="1"/>
</dbReference>
<comment type="miscellaneous">
    <text evidence="8">In bacteria which possess the bifunctional enzyme ornithine acetyltransferase/N-acetylglutamate synthase (ArgJ), ArgA fulfills an anaplerotic role.</text>
</comment>
<evidence type="ECO:0000256" key="3">
    <source>
        <dbReference type="ARBA" id="ARBA00022571"/>
    </source>
</evidence>
<dbReference type="Pfam" id="PF00696">
    <property type="entry name" value="AA_kinase"/>
    <property type="match status" value="1"/>
</dbReference>
<feature type="domain" description="N-acetyltransferase" evidence="11">
    <location>
        <begin position="392"/>
        <end position="531"/>
    </location>
</feature>
<evidence type="ECO:0000259" key="10">
    <source>
        <dbReference type="PROSITE" id="PS50943"/>
    </source>
</evidence>
<dbReference type="UniPathway" id="UPA00068">
    <property type="reaction ID" value="UER00106"/>
</dbReference>
<dbReference type="InterPro" id="IPR010167">
    <property type="entry name" value="NH2A_AcTrfase"/>
</dbReference>
<comment type="similarity">
    <text evidence="2 8">Belongs to the acetyltransferase family. ArgA subfamily.</text>
</comment>
<dbReference type="CDD" id="cd04237">
    <property type="entry name" value="AAK_NAGS-ABP"/>
    <property type="match status" value="1"/>
</dbReference>
<dbReference type="InterPro" id="IPR001048">
    <property type="entry name" value="Asp/Glu/Uridylate_kinase"/>
</dbReference>
<keyword evidence="9" id="KW-0175">Coiled coil</keyword>
<evidence type="ECO:0000256" key="9">
    <source>
        <dbReference type="SAM" id="Coils"/>
    </source>
</evidence>
<dbReference type="GO" id="GO:0006526">
    <property type="term" value="P:L-arginine biosynthetic process"/>
    <property type="evidence" value="ECO:0007669"/>
    <property type="project" value="UniProtKB-UniRule"/>
</dbReference>
<dbReference type="PROSITE" id="PS50943">
    <property type="entry name" value="HTH_CROC1"/>
    <property type="match status" value="1"/>
</dbReference>
<dbReference type="Proteomes" id="UP000264313">
    <property type="component" value="Unassembled WGS sequence"/>
</dbReference>
<dbReference type="InterPro" id="IPR000182">
    <property type="entry name" value="GNAT_dom"/>
</dbReference>
<dbReference type="SUPFAM" id="SSF47413">
    <property type="entry name" value="lambda repressor-like DNA-binding domains"/>
    <property type="match status" value="1"/>
</dbReference>
<comment type="subcellular location">
    <subcellularLocation>
        <location evidence="8">Cytoplasm</location>
    </subcellularLocation>
</comment>
<dbReference type="STRING" id="1132855.GCA_000384255_00651"/>
<dbReference type="PROSITE" id="PS51186">
    <property type="entry name" value="GNAT"/>
    <property type="match status" value="1"/>
</dbReference>
<comment type="pathway">
    <text evidence="1 8">Amino-acid biosynthesis; L-arginine biosynthesis; N(2)-acetyl-L-ornithine from L-glutamate: step 1/4.</text>
</comment>
<dbReference type="InterPro" id="IPR036393">
    <property type="entry name" value="AceGlu_kinase-like_sf"/>
</dbReference>
<comment type="catalytic activity">
    <reaction evidence="7 8">
        <text>L-glutamate + acetyl-CoA = N-acetyl-L-glutamate + CoA + H(+)</text>
        <dbReference type="Rhea" id="RHEA:24292"/>
        <dbReference type="ChEBI" id="CHEBI:15378"/>
        <dbReference type="ChEBI" id="CHEBI:29985"/>
        <dbReference type="ChEBI" id="CHEBI:44337"/>
        <dbReference type="ChEBI" id="CHEBI:57287"/>
        <dbReference type="ChEBI" id="CHEBI:57288"/>
        <dbReference type="EC" id="2.3.1.1"/>
    </reaction>
</comment>
<dbReference type="InterPro" id="IPR010982">
    <property type="entry name" value="Lambda_DNA-bd_dom_sf"/>
</dbReference>
<evidence type="ECO:0000313" key="13">
    <source>
        <dbReference type="Proteomes" id="UP000264313"/>
    </source>
</evidence>
<dbReference type="NCBIfam" id="NF003641">
    <property type="entry name" value="PRK05279.1"/>
    <property type="match status" value="1"/>
</dbReference>
<name>A0A351R8F9_9PROT</name>
<dbReference type="NCBIfam" id="TIGR01890">
    <property type="entry name" value="N-Ac-Glu-synth"/>
    <property type="match status" value="1"/>
</dbReference>
<dbReference type="SUPFAM" id="SSF53633">
    <property type="entry name" value="Carbamate kinase-like"/>
    <property type="match status" value="1"/>
</dbReference>
<dbReference type="InterPro" id="IPR033719">
    <property type="entry name" value="NAGS_kin"/>
</dbReference>
<proteinExistence type="inferred from homology"/>
<dbReference type="InterPro" id="IPR016181">
    <property type="entry name" value="Acyl_CoA_acyltransferase"/>
</dbReference>
<dbReference type="PIRSF" id="PIRSF000423">
    <property type="entry name" value="ArgA"/>
    <property type="match status" value="1"/>
</dbReference>
<evidence type="ECO:0000256" key="8">
    <source>
        <dbReference type="HAMAP-Rule" id="MF_01105"/>
    </source>
</evidence>
<dbReference type="InterPro" id="IPR001387">
    <property type="entry name" value="Cro/C1-type_HTH"/>
</dbReference>
<keyword evidence="3 8" id="KW-0055">Arginine biosynthesis</keyword>
<keyword evidence="5 8" id="KW-0808">Transferase</keyword>
<accession>A0A351R8F9</accession>
<feature type="coiled-coil region" evidence="9">
    <location>
        <begin position="316"/>
        <end position="343"/>
    </location>
</feature>
<keyword evidence="6 8" id="KW-0012">Acyltransferase</keyword>
<dbReference type="SMART" id="SM00530">
    <property type="entry name" value="HTH_XRE"/>
    <property type="match status" value="1"/>
</dbReference>
<dbReference type="CDD" id="cd00093">
    <property type="entry name" value="HTH_XRE"/>
    <property type="match status" value="1"/>
</dbReference>
<evidence type="ECO:0000256" key="5">
    <source>
        <dbReference type="ARBA" id="ARBA00022679"/>
    </source>
</evidence>
<keyword evidence="8" id="KW-0963">Cytoplasm</keyword>
<dbReference type="PANTHER" id="PTHR30602:SF12">
    <property type="entry name" value="AMINO-ACID ACETYLTRANSFERASE NAGS1, CHLOROPLASTIC-RELATED"/>
    <property type="match status" value="1"/>
</dbReference>
<dbReference type="PANTHER" id="PTHR30602">
    <property type="entry name" value="AMINO-ACID ACETYLTRANSFERASE"/>
    <property type="match status" value="1"/>
</dbReference>
<dbReference type="GO" id="GO:0003677">
    <property type="term" value="F:DNA binding"/>
    <property type="evidence" value="ECO:0007669"/>
    <property type="project" value="InterPro"/>
</dbReference>
<gene>
    <name evidence="8" type="primary">argA</name>
    <name evidence="12" type="ORF">DCW48_01205</name>
</gene>
<evidence type="ECO:0000256" key="7">
    <source>
        <dbReference type="ARBA" id="ARBA00048372"/>
    </source>
</evidence>
<evidence type="ECO:0000256" key="4">
    <source>
        <dbReference type="ARBA" id="ARBA00022605"/>
    </source>
</evidence>
<protein>
    <recommendedName>
        <fullName evidence="8">Amino-acid acetyltransferase</fullName>
        <ecNumber evidence="8">2.3.1.1</ecNumber>
    </recommendedName>
    <alternativeName>
        <fullName evidence="8">N-acetylglutamate synthase</fullName>
        <shortName evidence="8">AGS</shortName>
        <shortName evidence="8">NAGS</shortName>
    </alternativeName>
</protein>
<dbReference type="GO" id="GO:0005737">
    <property type="term" value="C:cytoplasm"/>
    <property type="evidence" value="ECO:0007669"/>
    <property type="project" value="UniProtKB-SubCell"/>
</dbReference>